<reference evidence="2" key="1">
    <citation type="submission" date="2021-02" db="EMBL/GenBank/DDBJ databases">
        <authorList>
            <person name="Nowell W R."/>
        </authorList>
    </citation>
    <scope>NUCLEOTIDE SEQUENCE</scope>
</reference>
<dbReference type="PANTHER" id="PTHR34706:SF1">
    <property type="entry name" value="VWFA DOMAIN-CONTAINING PROTEIN"/>
    <property type="match status" value="1"/>
</dbReference>
<dbReference type="InterPro" id="IPR029063">
    <property type="entry name" value="SAM-dependent_MTases_sf"/>
</dbReference>
<feature type="domain" description="Methyltransferase FkbM" evidence="1">
    <location>
        <begin position="33"/>
        <end position="128"/>
    </location>
</feature>
<name>A0A814S2G6_9BILA</name>
<dbReference type="EMBL" id="CAJNON010000250">
    <property type="protein sequence ID" value="CAF1141671.1"/>
    <property type="molecule type" value="Genomic_DNA"/>
</dbReference>
<dbReference type="InterPro" id="IPR036465">
    <property type="entry name" value="vWFA_dom_sf"/>
</dbReference>
<evidence type="ECO:0000313" key="3">
    <source>
        <dbReference type="Proteomes" id="UP000663891"/>
    </source>
</evidence>
<protein>
    <recommendedName>
        <fullName evidence="1">Methyltransferase FkbM domain-containing protein</fullName>
    </recommendedName>
</protein>
<dbReference type="SUPFAM" id="SSF53335">
    <property type="entry name" value="S-adenosyl-L-methionine-dependent methyltransferases"/>
    <property type="match status" value="1"/>
</dbReference>
<dbReference type="AlphaFoldDB" id="A0A814S2G6"/>
<dbReference type="Gene3D" id="3.40.50.150">
    <property type="entry name" value="Vaccinia Virus protein VP39"/>
    <property type="match status" value="1"/>
</dbReference>
<organism evidence="2 3">
    <name type="scientific">Adineta steineri</name>
    <dbReference type="NCBI Taxonomy" id="433720"/>
    <lineage>
        <taxon>Eukaryota</taxon>
        <taxon>Metazoa</taxon>
        <taxon>Spiralia</taxon>
        <taxon>Gnathifera</taxon>
        <taxon>Rotifera</taxon>
        <taxon>Eurotatoria</taxon>
        <taxon>Bdelloidea</taxon>
        <taxon>Adinetida</taxon>
        <taxon>Adinetidae</taxon>
        <taxon>Adineta</taxon>
    </lineage>
</organism>
<dbReference type="PANTHER" id="PTHR34706">
    <property type="entry name" value="SLR1338 PROTEIN"/>
    <property type="match status" value="1"/>
</dbReference>
<evidence type="ECO:0000313" key="2">
    <source>
        <dbReference type="EMBL" id="CAF1141671.1"/>
    </source>
</evidence>
<dbReference type="InterPro" id="IPR006342">
    <property type="entry name" value="FkbM_mtfrase"/>
</dbReference>
<dbReference type="Proteomes" id="UP000663891">
    <property type="component" value="Unassembled WGS sequence"/>
</dbReference>
<dbReference type="Pfam" id="PF05050">
    <property type="entry name" value="Methyltransf_21"/>
    <property type="match status" value="1"/>
</dbReference>
<dbReference type="SUPFAM" id="SSF53300">
    <property type="entry name" value="vWA-like"/>
    <property type="match status" value="1"/>
</dbReference>
<dbReference type="OrthoDB" id="2142040at2759"/>
<gene>
    <name evidence="2" type="ORF">VCS650_LOCUS22306</name>
</gene>
<proteinExistence type="predicted"/>
<sequence length="389" mass="44803">MRIAKAVQIENLHNKVILIGNAVYSKSGQYVTLTKSPESVASQELIEVTSKNQSVHDPYIVTTIQLDDILSIIKQTKFRSFAMKIDIEGSEYYVFESGKQIFDYVDIPIIVVEWELREEYQHNFDELVRRFNISPIFAEKLNKLKGYEIVFICDDSGSMKAPLGDVTNPLGPQKTRWDELKETVSIVVDLASVFDPDGIDVYFLNRESMVNVRKSSELENIFAMEPEGSTPIVPVLRQVLREKRNQIYERKLLIIIATDGVPTDERERPDSHTLEHVLKNERRPIDRIPVTIVACTDDDTCMEYLNDWDEKIPNLDVIDDYESEKKEIQKCQGKDFPFGFGDYIVKILMGGIDSWIDNLDEKKVTVDNQTQSNRMTYNFFEGASPSNYR</sequence>
<evidence type="ECO:0000259" key="1">
    <source>
        <dbReference type="Pfam" id="PF05050"/>
    </source>
</evidence>
<dbReference type="Gene3D" id="3.40.50.410">
    <property type="entry name" value="von Willebrand factor, type A domain"/>
    <property type="match status" value="1"/>
</dbReference>
<comment type="caution">
    <text evidence="2">The sequence shown here is derived from an EMBL/GenBank/DDBJ whole genome shotgun (WGS) entry which is preliminary data.</text>
</comment>
<accession>A0A814S2G6</accession>